<dbReference type="InterPro" id="IPR041087">
    <property type="entry name" value="TBK1_ULD"/>
</dbReference>
<evidence type="ECO:0000256" key="7">
    <source>
        <dbReference type="ARBA" id="ARBA00022840"/>
    </source>
</evidence>
<accession>A0A8X6LEG0</accession>
<dbReference type="AlphaFoldDB" id="A0A8X6LEG0"/>
<dbReference type="Gene3D" id="3.10.20.90">
    <property type="entry name" value="Phosphatidylinositol 3-kinase Catalytic Subunit, Chain A, domain 1"/>
    <property type="match status" value="1"/>
</dbReference>
<dbReference type="PANTHER" id="PTHR22969">
    <property type="entry name" value="IKB KINASE"/>
    <property type="match status" value="1"/>
</dbReference>
<dbReference type="InterPro" id="IPR029071">
    <property type="entry name" value="Ubiquitin-like_domsf"/>
</dbReference>
<keyword evidence="11" id="KW-1185">Reference proteome</keyword>
<proteinExistence type="predicted"/>
<protein>
    <recommendedName>
        <fullName evidence="9">Protein kinase domain-containing protein</fullName>
    </recommendedName>
</protein>
<dbReference type="InterPro" id="IPR011009">
    <property type="entry name" value="Kinase-like_dom_sf"/>
</dbReference>
<comment type="caution">
    <text evidence="10">The sequence shown here is derived from an EMBL/GenBank/DDBJ whole genome shotgun (WGS) entry which is preliminary data.</text>
</comment>
<keyword evidence="6" id="KW-0418">Kinase</keyword>
<dbReference type="FunFam" id="3.30.200.20:FF:000106">
    <property type="entry name" value="serine/threonine-protein kinase TBK1 isoform X1"/>
    <property type="match status" value="1"/>
</dbReference>
<dbReference type="GO" id="GO:0006950">
    <property type="term" value="P:response to stress"/>
    <property type="evidence" value="ECO:0007669"/>
    <property type="project" value="UniProtKB-ARBA"/>
</dbReference>
<dbReference type="PROSITE" id="PS50011">
    <property type="entry name" value="PROTEIN_KINASE_DOM"/>
    <property type="match status" value="1"/>
</dbReference>
<dbReference type="GO" id="GO:0045089">
    <property type="term" value="P:positive regulation of innate immune response"/>
    <property type="evidence" value="ECO:0007669"/>
    <property type="project" value="UniProtKB-ARBA"/>
</dbReference>
<dbReference type="SUPFAM" id="SSF56112">
    <property type="entry name" value="Protein kinase-like (PK-like)"/>
    <property type="match status" value="1"/>
</dbReference>
<evidence type="ECO:0000259" key="9">
    <source>
        <dbReference type="PROSITE" id="PS50011"/>
    </source>
</evidence>
<dbReference type="GO" id="GO:0009967">
    <property type="term" value="P:positive regulation of signal transduction"/>
    <property type="evidence" value="ECO:0007669"/>
    <property type="project" value="UniProtKB-ARBA"/>
</dbReference>
<dbReference type="InterPro" id="IPR017441">
    <property type="entry name" value="Protein_kinase_ATP_BS"/>
</dbReference>
<sequence>MILQLAFHFVFKQFLCKSNDITILIFYPAVLKFQQVPFSYSITPATFNMNYLRSSTHYMWSTTDVLGKGATGSVYKGVHKKTGEAVAVKTFNHTSHLRPLEVQMREFEVMKKCDHENIVKMLAIEEEVESQKKIIVMELCDAGSLFTILDDPENTYGLEEEEFHRVLKDLSAGMKYLRDNSIIHRDLKPGNIMKFISVDGRSIYKLTDFGAARELEDDQQFMSLYGTEEYLHPDMYERAVLRHPANKPFRATVDLWSIGVTLYHVATGSLPFRPYGGRKNRETMHYIITTKASGVISGVQHSEKGPIEWSKELPKTCLLNQGLRDLVTVLLAGILECNADRMWTFDQFFECATDIITRRVFHVFYMNEGKEICLYMQPNKTLQDLKEQITLQTNVPCANQLLLFNKSLLTSLVHPSAEISTYPTTSHTEPIILVHTENTDVKDLTRLSALSACFPNFPLTINLSDDAALAKTCCSVAHAVKRIVVKLVRSREHLLRIPEILLSLAVDNVTKLCSNCDVLKQKADDIYHMCDQLERNFTLVSEFLPFWSNKHDIDNELQKLSLLVSEKKQLKEQVKQKVVPLYSAIHVLKQKLLVSMHLQTEWDLAFAECTDLVGCIETADTYVKTIRGSWQSFVRDKNSRALSSHDEKFHNLEKAKIQHTSKKLESLLQDKCSKSCIEASNKLDEWYSGMQAAMVQNQCLKEDLMLASALLNNYSTTLKEAECQAYALSKQIISSLKSTKPEPDLKQPSYASVLLNESSPVQNGIASPQKLKLLSKNNSLLLLQKLKAEHSSLQEIAQENNTYIERISELLNNMKIECTQTVNSRKSSTEA</sequence>
<evidence type="ECO:0000256" key="3">
    <source>
        <dbReference type="ARBA" id="ARBA00022527"/>
    </source>
</evidence>
<name>A0A8X6LEG0_TRICU</name>
<dbReference type="Gene3D" id="1.20.1270.420">
    <property type="match status" value="1"/>
</dbReference>
<dbReference type="GO" id="GO:0005524">
    <property type="term" value="F:ATP binding"/>
    <property type="evidence" value="ECO:0007669"/>
    <property type="project" value="UniProtKB-UniRule"/>
</dbReference>
<dbReference type="Pfam" id="PF00069">
    <property type="entry name" value="Pkinase"/>
    <property type="match status" value="1"/>
</dbReference>
<dbReference type="Gene3D" id="3.30.200.20">
    <property type="entry name" value="Phosphorylase Kinase, domain 1"/>
    <property type="match status" value="1"/>
</dbReference>
<keyword evidence="2" id="KW-0963">Cytoplasm</keyword>
<evidence type="ECO:0000256" key="1">
    <source>
        <dbReference type="ARBA" id="ARBA00004496"/>
    </source>
</evidence>
<dbReference type="SUPFAM" id="SSF54236">
    <property type="entry name" value="Ubiquitin-like"/>
    <property type="match status" value="1"/>
</dbReference>
<evidence type="ECO:0000256" key="4">
    <source>
        <dbReference type="ARBA" id="ARBA00022679"/>
    </source>
</evidence>
<dbReference type="InterPro" id="IPR000719">
    <property type="entry name" value="Prot_kinase_dom"/>
</dbReference>
<evidence type="ECO:0000256" key="5">
    <source>
        <dbReference type="ARBA" id="ARBA00022741"/>
    </source>
</evidence>
<dbReference type="Pfam" id="PF18396">
    <property type="entry name" value="TBK1_ULD"/>
    <property type="match status" value="1"/>
</dbReference>
<feature type="binding site" evidence="8">
    <location>
        <position position="89"/>
    </location>
    <ligand>
        <name>ATP</name>
        <dbReference type="ChEBI" id="CHEBI:30616"/>
    </ligand>
</feature>
<dbReference type="InterPro" id="IPR041309">
    <property type="entry name" value="TBK1_CC1"/>
</dbReference>
<evidence type="ECO:0000256" key="2">
    <source>
        <dbReference type="ARBA" id="ARBA00022490"/>
    </source>
</evidence>
<dbReference type="SMART" id="SM00220">
    <property type="entry name" value="S_TKc"/>
    <property type="match status" value="1"/>
</dbReference>
<dbReference type="OrthoDB" id="10013850at2759"/>
<dbReference type="InterPro" id="IPR051180">
    <property type="entry name" value="IKK"/>
</dbReference>
<reference evidence="10" key="1">
    <citation type="submission" date="2020-07" db="EMBL/GenBank/DDBJ databases">
        <title>Multicomponent nature underlies the extraordinary mechanical properties of spider dragline silk.</title>
        <authorList>
            <person name="Kono N."/>
            <person name="Nakamura H."/>
            <person name="Mori M."/>
            <person name="Yoshida Y."/>
            <person name="Ohtoshi R."/>
            <person name="Malay A.D."/>
            <person name="Moran D.A.P."/>
            <person name="Tomita M."/>
            <person name="Numata K."/>
            <person name="Arakawa K."/>
        </authorList>
    </citation>
    <scope>NUCLEOTIDE SEQUENCE</scope>
</reference>
<evidence type="ECO:0000256" key="6">
    <source>
        <dbReference type="ARBA" id="ARBA00022777"/>
    </source>
</evidence>
<dbReference type="EMBL" id="BMAO01016340">
    <property type="protein sequence ID" value="GFR07826.1"/>
    <property type="molecule type" value="Genomic_DNA"/>
</dbReference>
<keyword evidence="4" id="KW-0808">Transferase</keyword>
<feature type="domain" description="Protein kinase" evidence="9">
    <location>
        <begin position="60"/>
        <end position="365"/>
    </location>
</feature>
<dbReference type="FunFam" id="1.10.510.10:FF:000100">
    <property type="entry name" value="inhibitor of nuclear factor kappa-B kinase subunit epsilon"/>
    <property type="match status" value="1"/>
</dbReference>
<evidence type="ECO:0000313" key="10">
    <source>
        <dbReference type="EMBL" id="GFR07826.1"/>
    </source>
</evidence>
<dbReference type="Gene3D" id="1.10.510.10">
    <property type="entry name" value="Transferase(Phosphotransferase) domain 1"/>
    <property type="match status" value="1"/>
</dbReference>
<keyword evidence="7 8" id="KW-0067">ATP-binding</keyword>
<dbReference type="Pfam" id="PF18394">
    <property type="entry name" value="TBK1_CCD1"/>
    <property type="match status" value="1"/>
</dbReference>
<dbReference type="GO" id="GO:0004674">
    <property type="term" value="F:protein serine/threonine kinase activity"/>
    <property type="evidence" value="ECO:0007669"/>
    <property type="project" value="UniProtKB-KW"/>
</dbReference>
<evidence type="ECO:0000256" key="8">
    <source>
        <dbReference type="PROSITE-ProRule" id="PRU10141"/>
    </source>
</evidence>
<dbReference type="GO" id="GO:0005737">
    <property type="term" value="C:cytoplasm"/>
    <property type="evidence" value="ECO:0007669"/>
    <property type="project" value="UniProtKB-SubCell"/>
</dbReference>
<keyword evidence="5 8" id="KW-0547">Nucleotide-binding</keyword>
<organism evidence="10 11">
    <name type="scientific">Trichonephila clavata</name>
    <name type="common">Joro spider</name>
    <name type="synonym">Nephila clavata</name>
    <dbReference type="NCBI Taxonomy" id="2740835"/>
    <lineage>
        <taxon>Eukaryota</taxon>
        <taxon>Metazoa</taxon>
        <taxon>Ecdysozoa</taxon>
        <taxon>Arthropoda</taxon>
        <taxon>Chelicerata</taxon>
        <taxon>Arachnida</taxon>
        <taxon>Araneae</taxon>
        <taxon>Araneomorphae</taxon>
        <taxon>Entelegynae</taxon>
        <taxon>Araneoidea</taxon>
        <taxon>Nephilidae</taxon>
        <taxon>Trichonephila</taxon>
    </lineage>
</organism>
<dbReference type="GO" id="GO:0010628">
    <property type="term" value="P:positive regulation of gene expression"/>
    <property type="evidence" value="ECO:0007669"/>
    <property type="project" value="UniProtKB-ARBA"/>
</dbReference>
<dbReference type="CDD" id="cd12219">
    <property type="entry name" value="Ubl_TBK1_like"/>
    <property type="match status" value="1"/>
</dbReference>
<evidence type="ECO:0000313" key="11">
    <source>
        <dbReference type="Proteomes" id="UP000887116"/>
    </source>
</evidence>
<dbReference type="PANTHER" id="PTHR22969:SF15">
    <property type="entry name" value="FI05319P"/>
    <property type="match status" value="1"/>
</dbReference>
<comment type="subcellular location">
    <subcellularLocation>
        <location evidence="1">Cytoplasm</location>
    </subcellularLocation>
</comment>
<keyword evidence="3" id="KW-0723">Serine/threonine-protein kinase</keyword>
<dbReference type="Proteomes" id="UP000887116">
    <property type="component" value="Unassembled WGS sequence"/>
</dbReference>
<gene>
    <name evidence="10" type="primary">Tbk1</name>
    <name evidence="10" type="ORF">TNCT_366931</name>
</gene>
<dbReference type="PROSITE" id="PS00107">
    <property type="entry name" value="PROTEIN_KINASE_ATP"/>
    <property type="match status" value="1"/>
</dbReference>